<dbReference type="InterPro" id="IPR011598">
    <property type="entry name" value="bHLH_dom"/>
</dbReference>
<sequence length="397" mass="44704">MQTQDPIFDLNQISRDEEELENDTQFLGIEDVKKGPVILSPDADPPVVKIMDYKFSSHPQLTRLAHSIATNSHLTHFQLRQARPRFTSANSMALSSYPALNWSVGSNQYHWRFIASPQVAVKAPHPLTATAFPTYSNFNTSSSRAHSLNNSKRLNGAVKADPSFFRKGCWEYNISSDDELIDGHSYVSCQEYCDNYNTNTYDDILNPAAATYFTHVAETPMIGSCYEISDHQLQQQLSFEPEFLSLQDNYGMNLDQLHHCQAPSQSPKRHKPCYIDLPDSLFPPNNPHPTVQLPPMQKNGISSKVGNNLEDMEQTRPTRRVSAQSQAARERRKKIADKTHELGKLIPGGSKMNTAEMLQSAFKYVKFLQSQIHVLQLISSLNPSQVPNTANNIIKLA</sequence>
<keyword evidence="2" id="KW-0805">Transcription regulation</keyword>
<dbReference type="InterPro" id="IPR036638">
    <property type="entry name" value="HLH_DNA-bd_sf"/>
</dbReference>
<dbReference type="InterPro" id="IPR045239">
    <property type="entry name" value="bHLH95_bHLH"/>
</dbReference>
<accession>A0AAN7K6C4</accession>
<evidence type="ECO:0000256" key="1">
    <source>
        <dbReference type="ARBA" id="ARBA00004123"/>
    </source>
</evidence>
<gene>
    <name evidence="7" type="ORF">SAY87_005567</name>
</gene>
<organism evidence="7 8">
    <name type="scientific">Trapa incisa</name>
    <dbReference type="NCBI Taxonomy" id="236973"/>
    <lineage>
        <taxon>Eukaryota</taxon>
        <taxon>Viridiplantae</taxon>
        <taxon>Streptophyta</taxon>
        <taxon>Embryophyta</taxon>
        <taxon>Tracheophyta</taxon>
        <taxon>Spermatophyta</taxon>
        <taxon>Magnoliopsida</taxon>
        <taxon>eudicotyledons</taxon>
        <taxon>Gunneridae</taxon>
        <taxon>Pentapetalae</taxon>
        <taxon>rosids</taxon>
        <taxon>malvids</taxon>
        <taxon>Myrtales</taxon>
        <taxon>Lythraceae</taxon>
        <taxon>Trapa</taxon>
    </lineage>
</organism>
<dbReference type="GO" id="GO:0003700">
    <property type="term" value="F:DNA-binding transcription factor activity"/>
    <property type="evidence" value="ECO:0007669"/>
    <property type="project" value="InterPro"/>
</dbReference>
<evidence type="ECO:0000259" key="6">
    <source>
        <dbReference type="PROSITE" id="PS50888"/>
    </source>
</evidence>
<keyword evidence="3" id="KW-0238">DNA-binding</keyword>
<dbReference type="SMART" id="SM00353">
    <property type="entry name" value="HLH"/>
    <property type="match status" value="1"/>
</dbReference>
<evidence type="ECO:0000313" key="8">
    <source>
        <dbReference type="Proteomes" id="UP001345219"/>
    </source>
</evidence>
<dbReference type="PANTHER" id="PTHR45914:SF12">
    <property type="entry name" value="TRANSCRIPTION FACTOR BHLH87"/>
    <property type="match status" value="1"/>
</dbReference>
<evidence type="ECO:0000313" key="7">
    <source>
        <dbReference type="EMBL" id="KAK4760674.1"/>
    </source>
</evidence>
<dbReference type="EMBL" id="JAXIOK010000010">
    <property type="protein sequence ID" value="KAK4760674.1"/>
    <property type="molecule type" value="Genomic_DNA"/>
</dbReference>
<dbReference type="SUPFAM" id="SSF47459">
    <property type="entry name" value="HLH, helix-loop-helix DNA-binding domain"/>
    <property type="match status" value="1"/>
</dbReference>
<keyword evidence="4" id="KW-0804">Transcription</keyword>
<keyword evidence="8" id="KW-1185">Reference proteome</keyword>
<dbReference type="Pfam" id="PF00010">
    <property type="entry name" value="HLH"/>
    <property type="match status" value="1"/>
</dbReference>
<dbReference type="GO" id="GO:0003677">
    <property type="term" value="F:DNA binding"/>
    <property type="evidence" value="ECO:0007669"/>
    <property type="project" value="UniProtKB-KW"/>
</dbReference>
<dbReference type="GO" id="GO:0046983">
    <property type="term" value="F:protein dimerization activity"/>
    <property type="evidence" value="ECO:0007669"/>
    <property type="project" value="InterPro"/>
</dbReference>
<evidence type="ECO:0000256" key="3">
    <source>
        <dbReference type="ARBA" id="ARBA00023125"/>
    </source>
</evidence>
<evidence type="ECO:0000256" key="4">
    <source>
        <dbReference type="ARBA" id="ARBA00023163"/>
    </source>
</evidence>
<comment type="caution">
    <text evidence="7">The sequence shown here is derived from an EMBL/GenBank/DDBJ whole genome shotgun (WGS) entry which is preliminary data.</text>
</comment>
<dbReference type="AlphaFoldDB" id="A0AAN7K6C4"/>
<name>A0AAN7K6C4_9MYRT</name>
<reference evidence="7 8" key="1">
    <citation type="journal article" date="2023" name="Hortic Res">
        <title>Pangenome of water caltrop reveals structural variations and asymmetric subgenome divergence after allopolyploidization.</title>
        <authorList>
            <person name="Zhang X."/>
            <person name="Chen Y."/>
            <person name="Wang L."/>
            <person name="Yuan Y."/>
            <person name="Fang M."/>
            <person name="Shi L."/>
            <person name="Lu R."/>
            <person name="Comes H.P."/>
            <person name="Ma Y."/>
            <person name="Chen Y."/>
            <person name="Huang G."/>
            <person name="Zhou Y."/>
            <person name="Zheng Z."/>
            <person name="Qiu Y."/>
        </authorList>
    </citation>
    <scope>NUCLEOTIDE SEQUENCE [LARGE SCALE GENOMIC DNA]</scope>
    <source>
        <tissue evidence="7">Roots</tissue>
    </source>
</reference>
<protein>
    <recommendedName>
        <fullName evidence="6">BHLH domain-containing protein</fullName>
    </recommendedName>
</protein>
<keyword evidence="5" id="KW-0539">Nucleus</keyword>
<feature type="domain" description="BHLH" evidence="6">
    <location>
        <begin position="319"/>
        <end position="368"/>
    </location>
</feature>
<dbReference type="Gene3D" id="4.10.280.10">
    <property type="entry name" value="Helix-loop-helix DNA-binding domain"/>
    <property type="match status" value="1"/>
</dbReference>
<comment type="subcellular location">
    <subcellularLocation>
        <location evidence="1">Nucleus</location>
    </subcellularLocation>
</comment>
<proteinExistence type="predicted"/>
<dbReference type="PROSITE" id="PS50888">
    <property type="entry name" value="BHLH"/>
    <property type="match status" value="1"/>
</dbReference>
<dbReference type="InterPro" id="IPR045843">
    <property type="entry name" value="IND-like"/>
</dbReference>
<evidence type="ECO:0000256" key="5">
    <source>
        <dbReference type="ARBA" id="ARBA00023242"/>
    </source>
</evidence>
<dbReference type="GO" id="GO:0005634">
    <property type="term" value="C:nucleus"/>
    <property type="evidence" value="ECO:0007669"/>
    <property type="project" value="UniProtKB-SubCell"/>
</dbReference>
<dbReference type="CDD" id="cd11393">
    <property type="entry name" value="bHLH_AtbHLH_like"/>
    <property type="match status" value="1"/>
</dbReference>
<dbReference type="PANTHER" id="PTHR45914">
    <property type="entry name" value="TRANSCRIPTION FACTOR HEC3-RELATED"/>
    <property type="match status" value="1"/>
</dbReference>
<evidence type="ECO:0000256" key="2">
    <source>
        <dbReference type="ARBA" id="ARBA00023015"/>
    </source>
</evidence>
<dbReference type="Proteomes" id="UP001345219">
    <property type="component" value="Chromosome 5"/>
</dbReference>